<dbReference type="EMBL" id="LN650648">
    <property type="protein sequence ID" value="CEI72339.1"/>
    <property type="molecule type" value="Genomic_DNA"/>
</dbReference>
<protein>
    <submittedName>
        <fullName evidence="1">2-amino-4-ketopentanoate thiolase alpha subunit</fullName>
    </submittedName>
</protein>
<dbReference type="RefSeq" id="WP_092926749.1">
    <property type="nucleotide sequence ID" value="NZ_FJTZ01000012.1"/>
</dbReference>
<name>A0A2P2BPR4_9FIRM</name>
<dbReference type="NCBIfam" id="NF040739">
    <property type="entry name" value="ornith_OrtA"/>
    <property type="match status" value="1"/>
</dbReference>
<proteinExistence type="predicted"/>
<dbReference type="Pfam" id="PF22010">
    <property type="entry name" value="OrtA"/>
    <property type="match status" value="1"/>
</dbReference>
<gene>
    <name evidence="1" type="ORF">FRIFI_0795</name>
</gene>
<dbReference type="AlphaFoldDB" id="A0A2P2BPR4"/>
<reference evidence="1 2" key="1">
    <citation type="submission" date="2014-09" db="EMBL/GenBank/DDBJ databases">
        <authorList>
            <person name="Hornung B.V."/>
        </authorList>
    </citation>
    <scope>NUCLEOTIDE SEQUENCE [LARGE SCALE GENOMIC DNA]</scope>
    <source>
        <strain evidence="1 2">FRIFI</strain>
    </source>
</reference>
<organism evidence="1 2">
    <name type="scientific">Romboutsia hominis</name>
    <dbReference type="NCBI Taxonomy" id="1507512"/>
    <lineage>
        <taxon>Bacteria</taxon>
        <taxon>Bacillati</taxon>
        <taxon>Bacillota</taxon>
        <taxon>Clostridia</taxon>
        <taxon>Peptostreptococcales</taxon>
        <taxon>Peptostreptococcaceae</taxon>
        <taxon>Romboutsia</taxon>
    </lineage>
</organism>
<dbReference type="KEGG" id="rhom:FRIFI_0795"/>
<dbReference type="InterPro" id="IPR047755">
    <property type="entry name" value="OrtA"/>
</dbReference>
<evidence type="ECO:0000313" key="1">
    <source>
        <dbReference type="EMBL" id="CEI72339.1"/>
    </source>
</evidence>
<keyword evidence="2" id="KW-1185">Reference proteome</keyword>
<evidence type="ECO:0000313" key="2">
    <source>
        <dbReference type="Proteomes" id="UP000245695"/>
    </source>
</evidence>
<dbReference type="Proteomes" id="UP000245695">
    <property type="component" value="Chromosome 1"/>
</dbReference>
<sequence>MDAKRGNWVIIHNIVLESSQRAPQVPDDTKLHPLEMWVKGFIEEDANIGELVNIKTITGRNVSGKLLKVEPYYEHDYGKCIPELLQIGLQARNILFGGEENER</sequence>
<accession>A0A2P2BPR4</accession>